<dbReference type="EMBL" id="ML976750">
    <property type="protein sequence ID" value="KAF1966185.1"/>
    <property type="molecule type" value="Genomic_DNA"/>
</dbReference>
<name>A0A6A5UMW8_9PLEO</name>
<organism evidence="1 2">
    <name type="scientific">Bimuria novae-zelandiae CBS 107.79</name>
    <dbReference type="NCBI Taxonomy" id="1447943"/>
    <lineage>
        <taxon>Eukaryota</taxon>
        <taxon>Fungi</taxon>
        <taxon>Dikarya</taxon>
        <taxon>Ascomycota</taxon>
        <taxon>Pezizomycotina</taxon>
        <taxon>Dothideomycetes</taxon>
        <taxon>Pleosporomycetidae</taxon>
        <taxon>Pleosporales</taxon>
        <taxon>Massarineae</taxon>
        <taxon>Didymosphaeriaceae</taxon>
        <taxon>Bimuria</taxon>
    </lineage>
</organism>
<evidence type="ECO:0000313" key="2">
    <source>
        <dbReference type="Proteomes" id="UP000800036"/>
    </source>
</evidence>
<reference evidence="1" key="1">
    <citation type="journal article" date="2020" name="Stud. Mycol.">
        <title>101 Dothideomycetes genomes: a test case for predicting lifestyles and emergence of pathogens.</title>
        <authorList>
            <person name="Haridas S."/>
            <person name="Albert R."/>
            <person name="Binder M."/>
            <person name="Bloem J."/>
            <person name="Labutti K."/>
            <person name="Salamov A."/>
            <person name="Andreopoulos B."/>
            <person name="Baker S."/>
            <person name="Barry K."/>
            <person name="Bills G."/>
            <person name="Bluhm B."/>
            <person name="Cannon C."/>
            <person name="Castanera R."/>
            <person name="Culley D."/>
            <person name="Daum C."/>
            <person name="Ezra D."/>
            <person name="Gonzalez J."/>
            <person name="Henrissat B."/>
            <person name="Kuo A."/>
            <person name="Liang C."/>
            <person name="Lipzen A."/>
            <person name="Lutzoni F."/>
            <person name="Magnuson J."/>
            <person name="Mondo S."/>
            <person name="Nolan M."/>
            <person name="Ohm R."/>
            <person name="Pangilinan J."/>
            <person name="Park H.-J."/>
            <person name="Ramirez L."/>
            <person name="Alfaro M."/>
            <person name="Sun H."/>
            <person name="Tritt A."/>
            <person name="Yoshinaga Y."/>
            <person name="Zwiers L.-H."/>
            <person name="Turgeon B."/>
            <person name="Goodwin S."/>
            <person name="Spatafora J."/>
            <person name="Crous P."/>
            <person name="Grigoriev I."/>
        </authorList>
    </citation>
    <scope>NUCLEOTIDE SEQUENCE</scope>
    <source>
        <strain evidence="1">CBS 107.79</strain>
    </source>
</reference>
<protein>
    <submittedName>
        <fullName evidence="1">Uncharacterized protein</fullName>
    </submittedName>
</protein>
<sequence>MARHASSAHMSTDSLIKLSRAAYKNDAQAVGEAWLGMIGKGRMGDRDVEEWANLEWLDETDEENFYLAYMVDPDKDEHHRILAQKQMVKEKRKAEKRLEQTSEDYLIVSGFTRYIFDH</sequence>
<accession>A0A6A5UMW8</accession>
<dbReference type="AlphaFoldDB" id="A0A6A5UMW8"/>
<dbReference type="Proteomes" id="UP000800036">
    <property type="component" value="Unassembled WGS sequence"/>
</dbReference>
<proteinExistence type="predicted"/>
<gene>
    <name evidence="1" type="ORF">BU23DRAFT_574299</name>
</gene>
<evidence type="ECO:0000313" key="1">
    <source>
        <dbReference type="EMBL" id="KAF1966185.1"/>
    </source>
</evidence>
<keyword evidence="2" id="KW-1185">Reference proteome</keyword>